<dbReference type="EMBL" id="JAKRKC020000001">
    <property type="protein sequence ID" value="MCK2214638.1"/>
    <property type="molecule type" value="Genomic_DNA"/>
</dbReference>
<evidence type="ECO:0000256" key="1">
    <source>
        <dbReference type="SAM" id="MobiDB-lite"/>
    </source>
</evidence>
<protein>
    <submittedName>
        <fullName evidence="4">Antibiotic biosynthesis monooxygenase</fullName>
    </submittedName>
</protein>
<proteinExistence type="predicted"/>
<keyword evidence="2" id="KW-0812">Transmembrane</keyword>
<keyword evidence="2" id="KW-0472">Membrane</keyword>
<evidence type="ECO:0000256" key="2">
    <source>
        <dbReference type="SAM" id="Phobius"/>
    </source>
</evidence>
<sequence>MEILVAVIGFAGAILAGFATGALIKRLRDEPEGWLIGWVVAGVALCLSLAVIGIGSLMGFGAVTFRIYQVTGSLLAPLWLAVGMIQLLAERVPPRFLAWLMGIALTIVTGAIMIFDPLKSQDMSKSVPAGAAFWGIVPGYLLIGVHAIAVVIMLAMLVVAALKWRNGDEYDTDNLHASLVIAPSGIALVGAMRFTVPPLFTAALLAVAAAAIWYTVLRPLAPYDDEDEDDFPDRDAPARHGQGAAARHGHDAPGRHGDVKRPLPPEDHDRTVPRGRRAMPEPVPAADLPPAAPRRATGLGDLVAEYRAGEREVDYAARMAPPPEDGPATGYIMNGPSGAHGLNGPSGPHGIQGPHGTQGPHGIQGPHGTPGAHASQGLGGPSGPQRLGGPSGPQRLGGPSGPQGTPRPEYAMPPTPPPPGPATGMLFSGADLFSPSQQNQQGQQSQPQPGGGGGRPSPSIYGLLTVFTIMDGAGEAFDRLAESTVEAVRRGEPDTLVYACHAVKSAPLQRIVYELYRDEVAYRDHQRQPHVERFVNERQSMVLATNVIELNVNAAKVVPLPTVMY</sequence>
<feature type="transmembrane region" description="Helical" evidence="2">
    <location>
        <begin position="6"/>
        <end position="24"/>
    </location>
</feature>
<dbReference type="SUPFAM" id="SSF54909">
    <property type="entry name" value="Dimeric alpha+beta barrel"/>
    <property type="match status" value="1"/>
</dbReference>
<dbReference type="InterPro" id="IPR007138">
    <property type="entry name" value="ABM_dom"/>
</dbReference>
<feature type="transmembrane region" description="Helical" evidence="2">
    <location>
        <begin position="198"/>
        <end position="217"/>
    </location>
</feature>
<dbReference type="Pfam" id="PF03992">
    <property type="entry name" value="ABM"/>
    <property type="match status" value="1"/>
</dbReference>
<keyword evidence="2" id="KW-1133">Transmembrane helix</keyword>
<dbReference type="PROSITE" id="PS51725">
    <property type="entry name" value="ABM"/>
    <property type="match status" value="1"/>
</dbReference>
<keyword evidence="5" id="KW-1185">Reference proteome</keyword>
<feature type="compositionally biased region" description="Low complexity" evidence="1">
    <location>
        <begin position="434"/>
        <end position="448"/>
    </location>
</feature>
<feature type="transmembrane region" description="Helical" evidence="2">
    <location>
        <begin position="67"/>
        <end position="89"/>
    </location>
</feature>
<feature type="region of interest" description="Disordered" evidence="1">
    <location>
        <begin position="314"/>
        <end position="458"/>
    </location>
</feature>
<reference evidence="4 5" key="1">
    <citation type="submission" date="2022-04" db="EMBL/GenBank/DDBJ databases">
        <title>Genome draft of Actinomadura sp. ATCC 31491.</title>
        <authorList>
            <person name="Shi X."/>
            <person name="Du Y."/>
        </authorList>
    </citation>
    <scope>NUCLEOTIDE SEQUENCE [LARGE SCALE GENOMIC DNA]</scope>
    <source>
        <strain evidence="4 5">ATCC 31491</strain>
    </source>
</reference>
<dbReference type="PANTHER" id="PTHR24637:SF421">
    <property type="entry name" value="CUTICLE COLLAGEN DPY-2"/>
    <property type="match status" value="1"/>
</dbReference>
<accession>A0ABT0FR38</accession>
<feature type="transmembrane region" description="Helical" evidence="2">
    <location>
        <begin position="135"/>
        <end position="162"/>
    </location>
</feature>
<feature type="region of interest" description="Disordered" evidence="1">
    <location>
        <begin position="227"/>
        <end position="295"/>
    </location>
</feature>
<dbReference type="Gene3D" id="3.30.70.100">
    <property type="match status" value="1"/>
</dbReference>
<evidence type="ECO:0000313" key="4">
    <source>
        <dbReference type="EMBL" id="MCK2214638.1"/>
    </source>
</evidence>
<dbReference type="PANTHER" id="PTHR24637">
    <property type="entry name" value="COLLAGEN"/>
    <property type="match status" value="1"/>
</dbReference>
<feature type="domain" description="ABM" evidence="3">
    <location>
        <begin position="461"/>
        <end position="550"/>
    </location>
</feature>
<dbReference type="GO" id="GO:0004497">
    <property type="term" value="F:monooxygenase activity"/>
    <property type="evidence" value="ECO:0007669"/>
    <property type="project" value="UniProtKB-KW"/>
</dbReference>
<dbReference type="RefSeq" id="WP_242374004.1">
    <property type="nucleotide sequence ID" value="NZ_JAKRKC020000001.1"/>
</dbReference>
<feature type="compositionally biased region" description="Pro residues" evidence="1">
    <location>
        <begin position="411"/>
        <end position="421"/>
    </location>
</feature>
<organism evidence="4 5">
    <name type="scientific">Actinomadura luzonensis</name>
    <dbReference type="NCBI Taxonomy" id="2805427"/>
    <lineage>
        <taxon>Bacteria</taxon>
        <taxon>Bacillati</taxon>
        <taxon>Actinomycetota</taxon>
        <taxon>Actinomycetes</taxon>
        <taxon>Streptosporangiales</taxon>
        <taxon>Thermomonosporaceae</taxon>
        <taxon>Actinomadura</taxon>
    </lineage>
</organism>
<comment type="caution">
    <text evidence="4">The sequence shown here is derived from an EMBL/GenBank/DDBJ whole genome shotgun (WGS) entry which is preliminary data.</text>
</comment>
<feature type="transmembrane region" description="Helical" evidence="2">
    <location>
        <begin position="36"/>
        <end position="61"/>
    </location>
</feature>
<feature type="compositionally biased region" description="Low complexity" evidence="1">
    <location>
        <begin position="284"/>
        <end position="295"/>
    </location>
</feature>
<gene>
    <name evidence="4" type="ORF">MF672_012665</name>
</gene>
<feature type="transmembrane region" description="Helical" evidence="2">
    <location>
        <begin position="96"/>
        <end position="115"/>
    </location>
</feature>
<dbReference type="Proteomes" id="UP001317259">
    <property type="component" value="Unassembled WGS sequence"/>
</dbReference>
<name>A0ABT0FR38_9ACTN</name>
<evidence type="ECO:0000259" key="3">
    <source>
        <dbReference type="PROSITE" id="PS51725"/>
    </source>
</evidence>
<dbReference type="InterPro" id="IPR011008">
    <property type="entry name" value="Dimeric_a/b-barrel"/>
</dbReference>
<feature type="compositionally biased region" description="Basic and acidic residues" evidence="1">
    <location>
        <begin position="248"/>
        <end position="272"/>
    </location>
</feature>
<keyword evidence="4" id="KW-0560">Oxidoreductase</keyword>
<keyword evidence="4" id="KW-0503">Monooxygenase</keyword>
<evidence type="ECO:0000313" key="5">
    <source>
        <dbReference type="Proteomes" id="UP001317259"/>
    </source>
</evidence>